<feature type="region of interest" description="Disordered" evidence="1">
    <location>
        <begin position="470"/>
        <end position="500"/>
    </location>
</feature>
<organism evidence="2 3">
    <name type="scientific">Lentinula lateritia</name>
    <dbReference type="NCBI Taxonomy" id="40482"/>
    <lineage>
        <taxon>Eukaryota</taxon>
        <taxon>Fungi</taxon>
        <taxon>Dikarya</taxon>
        <taxon>Basidiomycota</taxon>
        <taxon>Agaricomycotina</taxon>
        <taxon>Agaricomycetes</taxon>
        <taxon>Agaricomycetidae</taxon>
        <taxon>Agaricales</taxon>
        <taxon>Marasmiineae</taxon>
        <taxon>Omphalotaceae</taxon>
        <taxon>Lentinula</taxon>
    </lineage>
</organism>
<dbReference type="EMBL" id="JANVFT010000015">
    <property type="protein sequence ID" value="KAJ4498532.1"/>
    <property type="molecule type" value="Genomic_DNA"/>
</dbReference>
<evidence type="ECO:0000313" key="3">
    <source>
        <dbReference type="Proteomes" id="UP001150217"/>
    </source>
</evidence>
<proteinExistence type="predicted"/>
<accession>A0ABQ8VQA9</accession>
<sequence length="500" mass="54996">MDQQNESNAHSFSPHPETPPVENFRDQTAGADVELSPATSVAFQACNIVLLYIFFSLTHDQDVPDTSHDQVNTVFWTLGILLKNREDLSMLHANVLSIQNQLRQMHQMTEENISLNAAQKADVLNACKNIVYGPRRMSYHNAAIVSDVLNSAQNSFKAHFETPSSAFGQVLNKYIRDKASYAKNIIKDKWINRASERVTKAAKMLAETMVGSTVNIGLQHTGRLLLARYFWRHWDESQNPGNVTTWPFDKCSSKDHEFFTHKAHEDKGDAESKGFWNDLNDFLIWKTEGQFKHETNQTKKRRKKNDPENAPKLIKKPGLVYGADFVSAEWVKFYKERAAYEMELFPEDKIAAIPQVQPDSVPQPTSMTTSTGMQTPQIHRSNILSYPAGQFSSPILRMSGPGCYKVAAADHGPALPSHGQSSMHTLGMSTPTNTLQMQGRNTPINTQGQMGIPIMGGGVGGAGSMCNGMSSGSSGLSGDMSGGMGSTSLGRGMGGDMSSA</sequence>
<dbReference type="Proteomes" id="UP001150217">
    <property type="component" value="Unassembled WGS sequence"/>
</dbReference>
<evidence type="ECO:0000256" key="1">
    <source>
        <dbReference type="SAM" id="MobiDB-lite"/>
    </source>
</evidence>
<name>A0ABQ8VQA9_9AGAR</name>
<keyword evidence="3" id="KW-1185">Reference proteome</keyword>
<feature type="compositionally biased region" description="Gly residues" evidence="1">
    <location>
        <begin position="480"/>
        <end position="500"/>
    </location>
</feature>
<feature type="region of interest" description="Disordered" evidence="1">
    <location>
        <begin position="1"/>
        <end position="24"/>
    </location>
</feature>
<protein>
    <submittedName>
        <fullName evidence="2">Uncharacterized protein</fullName>
    </submittedName>
</protein>
<feature type="compositionally biased region" description="Polar residues" evidence="1">
    <location>
        <begin position="1"/>
        <end position="11"/>
    </location>
</feature>
<feature type="region of interest" description="Disordered" evidence="1">
    <location>
        <begin position="293"/>
        <end position="312"/>
    </location>
</feature>
<comment type="caution">
    <text evidence="2">The sequence shown here is derived from an EMBL/GenBank/DDBJ whole genome shotgun (WGS) entry which is preliminary data.</text>
</comment>
<gene>
    <name evidence="2" type="ORF">C8R41DRAFT_916421</name>
</gene>
<evidence type="ECO:0000313" key="2">
    <source>
        <dbReference type="EMBL" id="KAJ4498532.1"/>
    </source>
</evidence>
<reference evidence="2" key="1">
    <citation type="submission" date="2022-08" db="EMBL/GenBank/DDBJ databases">
        <title>A Global Phylogenomic Analysis of the Shiitake Genus Lentinula.</title>
        <authorList>
            <consortium name="DOE Joint Genome Institute"/>
            <person name="Sierra-Patev S."/>
            <person name="Min B."/>
            <person name="Naranjo-Ortiz M."/>
            <person name="Looney B."/>
            <person name="Konkel Z."/>
            <person name="Slot J.C."/>
            <person name="Sakamoto Y."/>
            <person name="Steenwyk J.L."/>
            <person name="Rokas A."/>
            <person name="Carro J."/>
            <person name="Camarero S."/>
            <person name="Ferreira P."/>
            <person name="Molpeceres G."/>
            <person name="Ruiz-Duenas F.J."/>
            <person name="Serrano A."/>
            <person name="Henrissat B."/>
            <person name="Drula E."/>
            <person name="Hughes K.W."/>
            <person name="Mata J.L."/>
            <person name="Ishikawa N.K."/>
            <person name="Vargas-Isla R."/>
            <person name="Ushijima S."/>
            <person name="Smith C.A."/>
            <person name="Ahrendt S."/>
            <person name="Andreopoulos W."/>
            <person name="He G."/>
            <person name="Labutti K."/>
            <person name="Lipzen A."/>
            <person name="Ng V."/>
            <person name="Riley R."/>
            <person name="Sandor L."/>
            <person name="Barry K."/>
            <person name="Martinez A.T."/>
            <person name="Xiao Y."/>
            <person name="Gibbons J.G."/>
            <person name="Terashima K."/>
            <person name="Grigoriev I.V."/>
            <person name="Hibbett D.S."/>
        </authorList>
    </citation>
    <scope>NUCLEOTIDE SEQUENCE</scope>
    <source>
        <strain evidence="2">RHP3577 ss4</strain>
    </source>
</reference>
<feature type="compositionally biased region" description="Low complexity" evidence="1">
    <location>
        <begin position="470"/>
        <end position="479"/>
    </location>
</feature>